<organism evidence="2 3">
    <name type="scientific">Pristionchus entomophagus</name>
    <dbReference type="NCBI Taxonomy" id="358040"/>
    <lineage>
        <taxon>Eukaryota</taxon>
        <taxon>Metazoa</taxon>
        <taxon>Ecdysozoa</taxon>
        <taxon>Nematoda</taxon>
        <taxon>Chromadorea</taxon>
        <taxon>Rhabditida</taxon>
        <taxon>Rhabditina</taxon>
        <taxon>Diplogasteromorpha</taxon>
        <taxon>Diplogasteroidea</taxon>
        <taxon>Neodiplogasteridae</taxon>
        <taxon>Pristionchus</taxon>
    </lineage>
</organism>
<proteinExistence type="predicted"/>
<dbReference type="EMBL" id="BTSX01000004">
    <property type="protein sequence ID" value="GMS93471.1"/>
    <property type="molecule type" value="Genomic_DNA"/>
</dbReference>
<dbReference type="AlphaFoldDB" id="A0AAV5TH03"/>
<reference evidence="2" key="1">
    <citation type="submission" date="2023-10" db="EMBL/GenBank/DDBJ databases">
        <title>Genome assembly of Pristionchus species.</title>
        <authorList>
            <person name="Yoshida K."/>
            <person name="Sommer R.J."/>
        </authorList>
    </citation>
    <scope>NUCLEOTIDE SEQUENCE</scope>
    <source>
        <strain evidence="2">RS0144</strain>
    </source>
</reference>
<evidence type="ECO:0000256" key="1">
    <source>
        <dbReference type="SAM" id="MobiDB-lite"/>
    </source>
</evidence>
<name>A0AAV5TH03_9BILA</name>
<dbReference type="Proteomes" id="UP001432027">
    <property type="component" value="Unassembled WGS sequence"/>
</dbReference>
<gene>
    <name evidence="2" type="ORF">PENTCL1PPCAC_15646</name>
</gene>
<evidence type="ECO:0000313" key="2">
    <source>
        <dbReference type="EMBL" id="GMS93471.1"/>
    </source>
</evidence>
<feature type="region of interest" description="Disordered" evidence="1">
    <location>
        <begin position="1"/>
        <end position="20"/>
    </location>
</feature>
<feature type="compositionally biased region" description="Polar residues" evidence="1">
    <location>
        <begin position="1"/>
        <end position="15"/>
    </location>
</feature>
<keyword evidence="3" id="KW-1185">Reference proteome</keyword>
<comment type="caution">
    <text evidence="2">The sequence shown here is derived from an EMBL/GenBank/DDBJ whole genome shotgun (WGS) entry which is preliminary data.</text>
</comment>
<feature type="non-terminal residue" evidence="2">
    <location>
        <position position="1"/>
    </location>
</feature>
<sequence>DLSHSVSLPNDNTPKQCRRHGHADTHIAYYKDNYTSRTNEIDAYEPTDASHSALLQVRTMLTSLVFLQG</sequence>
<accession>A0AAV5TH03</accession>
<protein>
    <submittedName>
        <fullName evidence="2">Uncharacterized protein</fullName>
    </submittedName>
</protein>
<evidence type="ECO:0000313" key="3">
    <source>
        <dbReference type="Proteomes" id="UP001432027"/>
    </source>
</evidence>
<feature type="non-terminal residue" evidence="2">
    <location>
        <position position="69"/>
    </location>
</feature>